<sequence length="402" mass="44466">MNNSQAKTQLSTPKTLMVYDPTPFAGGSKVAANTILDQSIYNCFDGLYDKDGPTQAREPNPLIIVTLDPDSWTHRNAHIIKLHLPNLLKRATCGMPYYLKQSVLALQLLLIVFYRPRIATFLCLSGPAVDAAGLFIATLLKRRAIQLIQGPVAQGRMALLALRRASTTFYLSSSENDLKQLLSQAPEEVRTAFWMSATPFHNGLSRLQWPKPSHQTKPIVLWAASLLTWKGLPILQRALAAEHIHPELKAHICYIAPKNSTLASNAAPQHTRNSRCWKQPKKLNALRSHCSIFVSTSENEPFGLSILEAMAAGLCPVIPKDGAYWDRKLVHGINCIKYTPGDSQALLKVLNLLAKHPFVIQTIGQQAQQQSLQYTAAKAYSAICLAINGNCDVELFSLENLL</sequence>
<dbReference type="GO" id="GO:0016757">
    <property type="term" value="F:glycosyltransferase activity"/>
    <property type="evidence" value="ECO:0007669"/>
    <property type="project" value="InterPro"/>
</dbReference>
<evidence type="ECO:0000313" key="2">
    <source>
        <dbReference type="EMBL" id="BCD98184.1"/>
    </source>
</evidence>
<dbReference type="PANTHER" id="PTHR45947:SF3">
    <property type="entry name" value="SULFOQUINOVOSYL TRANSFERASE SQD2"/>
    <property type="match status" value="1"/>
</dbReference>
<dbReference type="InterPro" id="IPR001296">
    <property type="entry name" value="Glyco_trans_1"/>
</dbReference>
<organism evidence="2 3">
    <name type="scientific">Marinagarivorans cellulosilyticus</name>
    <dbReference type="NCBI Taxonomy" id="2721545"/>
    <lineage>
        <taxon>Bacteria</taxon>
        <taxon>Pseudomonadati</taxon>
        <taxon>Pseudomonadota</taxon>
        <taxon>Gammaproteobacteria</taxon>
        <taxon>Cellvibrionales</taxon>
        <taxon>Cellvibrionaceae</taxon>
        <taxon>Marinagarivorans</taxon>
    </lineage>
</organism>
<accession>A0AAN1WIF5</accession>
<dbReference type="AlphaFoldDB" id="A0AAN1WIF5"/>
<dbReference type="Proteomes" id="UP001320119">
    <property type="component" value="Chromosome"/>
</dbReference>
<dbReference type="SUPFAM" id="SSF53756">
    <property type="entry name" value="UDP-Glycosyltransferase/glycogen phosphorylase"/>
    <property type="match status" value="1"/>
</dbReference>
<dbReference type="PANTHER" id="PTHR45947">
    <property type="entry name" value="SULFOQUINOVOSYL TRANSFERASE SQD2"/>
    <property type="match status" value="1"/>
</dbReference>
<evidence type="ECO:0000313" key="3">
    <source>
        <dbReference type="Proteomes" id="UP001320119"/>
    </source>
</evidence>
<gene>
    <name evidence="2" type="ORF">MARGE09_P2385</name>
</gene>
<dbReference type="Pfam" id="PF00534">
    <property type="entry name" value="Glycos_transf_1"/>
    <property type="match status" value="1"/>
</dbReference>
<name>A0AAN1WIF5_9GAMM</name>
<keyword evidence="3" id="KW-1185">Reference proteome</keyword>
<dbReference type="InterPro" id="IPR050194">
    <property type="entry name" value="Glycosyltransferase_grp1"/>
</dbReference>
<reference evidence="2 3" key="1">
    <citation type="journal article" date="2022" name="IScience">
        <title>An ultrasensitive nanofiber-based assay for enzymatic hydrolysis and deep-sea microbial degradation of cellulose.</title>
        <authorList>
            <person name="Tsudome M."/>
            <person name="Tachioka M."/>
            <person name="Miyazaki M."/>
            <person name="Uchimura K."/>
            <person name="Tsuda M."/>
            <person name="Takaki Y."/>
            <person name="Deguchi S."/>
        </authorList>
    </citation>
    <scope>NUCLEOTIDE SEQUENCE [LARGE SCALE GENOMIC DNA]</scope>
    <source>
        <strain evidence="2 3">GE09</strain>
    </source>
</reference>
<protein>
    <recommendedName>
        <fullName evidence="1">Glycosyl transferase family 1 domain-containing protein</fullName>
    </recommendedName>
</protein>
<proteinExistence type="predicted"/>
<dbReference type="EMBL" id="AP023086">
    <property type="protein sequence ID" value="BCD98184.1"/>
    <property type="molecule type" value="Genomic_DNA"/>
</dbReference>
<feature type="domain" description="Glycosyl transferase family 1" evidence="1">
    <location>
        <begin position="211"/>
        <end position="357"/>
    </location>
</feature>
<evidence type="ECO:0000259" key="1">
    <source>
        <dbReference type="Pfam" id="PF00534"/>
    </source>
</evidence>
<dbReference type="RefSeq" id="WP_236982368.1">
    <property type="nucleotide sequence ID" value="NZ_AP023086.1"/>
</dbReference>
<dbReference type="Gene3D" id="3.40.50.2000">
    <property type="entry name" value="Glycogen Phosphorylase B"/>
    <property type="match status" value="1"/>
</dbReference>
<dbReference type="KEGG" id="marq:MARGE09_P2385"/>